<organism evidence="1 2">
    <name type="scientific">Aspergillus terreus</name>
    <dbReference type="NCBI Taxonomy" id="33178"/>
    <lineage>
        <taxon>Eukaryota</taxon>
        <taxon>Fungi</taxon>
        <taxon>Dikarya</taxon>
        <taxon>Ascomycota</taxon>
        <taxon>Pezizomycotina</taxon>
        <taxon>Eurotiomycetes</taxon>
        <taxon>Eurotiomycetidae</taxon>
        <taxon>Eurotiales</taxon>
        <taxon>Aspergillaceae</taxon>
        <taxon>Aspergillus</taxon>
        <taxon>Aspergillus subgen. Circumdati</taxon>
    </lineage>
</organism>
<evidence type="ECO:0000313" key="1">
    <source>
        <dbReference type="EMBL" id="GFF21435.1"/>
    </source>
</evidence>
<dbReference type="EMBL" id="BLJY01000015">
    <property type="protein sequence ID" value="GFF21435.1"/>
    <property type="molecule type" value="Genomic_DNA"/>
</dbReference>
<dbReference type="Proteomes" id="UP000452235">
    <property type="component" value="Unassembled WGS sequence"/>
</dbReference>
<comment type="caution">
    <text evidence="1">The sequence shown here is derived from an EMBL/GenBank/DDBJ whole genome shotgun (WGS) entry which is preliminary data.</text>
</comment>
<name>A0A5M3ZGQ5_ASPTE</name>
<proteinExistence type="predicted"/>
<evidence type="ECO:0000313" key="2">
    <source>
        <dbReference type="Proteomes" id="UP000452235"/>
    </source>
</evidence>
<dbReference type="OrthoDB" id="5136142at2759"/>
<keyword evidence="2" id="KW-1185">Reference proteome</keyword>
<protein>
    <submittedName>
        <fullName evidence="1">Uncharacterized protein</fullName>
    </submittedName>
</protein>
<dbReference type="AlphaFoldDB" id="A0A5M3ZGQ5"/>
<accession>A0A5M3ZGQ5</accession>
<sequence length="224" mass="24332">MAYTIEFVNASGSSGKVYNVFSAKTAVEGGANTPATVKSVVWYRSPTLSDGQREWFKFDNSFYGFLGSKRGTKIFTRENKAVTIASNMYNGSILLLDRESKFTVYEADDEITLPDTGEFKIATNASLVSENNVIGVSRGKEDDDGNIVPAPVTVVDLKPNVTYTFKTNKAVYIKATNFPEGTIQTGLDDSDKKAVKVEFAGQMKKAVVTEDSSGAFTVTYTRGG</sequence>
<gene>
    <name evidence="1" type="ORF">ATEIFO6365_0015000600</name>
</gene>
<reference evidence="1 2" key="1">
    <citation type="submission" date="2020-01" db="EMBL/GenBank/DDBJ databases">
        <title>Aspergillus terreus IFO 6365 whole genome shotgun sequence.</title>
        <authorList>
            <person name="Kanamasa S."/>
            <person name="Takahashi H."/>
        </authorList>
    </citation>
    <scope>NUCLEOTIDE SEQUENCE [LARGE SCALE GENOMIC DNA]</scope>
    <source>
        <strain evidence="1 2">IFO 6365</strain>
    </source>
</reference>
<dbReference type="VEuPathDB" id="FungiDB:ATEG_10376"/>